<dbReference type="EMBL" id="MU276178">
    <property type="protein sequence ID" value="KAI0040654.1"/>
    <property type="molecule type" value="Genomic_DNA"/>
</dbReference>
<name>A0ACB8R990_9AGAM</name>
<reference evidence="1" key="2">
    <citation type="journal article" date="2022" name="New Phytol.">
        <title>Evolutionary transition to the ectomycorrhizal habit in the genomes of a hyperdiverse lineage of mushroom-forming fungi.</title>
        <authorList>
            <person name="Looney B."/>
            <person name="Miyauchi S."/>
            <person name="Morin E."/>
            <person name="Drula E."/>
            <person name="Courty P.E."/>
            <person name="Kohler A."/>
            <person name="Kuo A."/>
            <person name="LaButti K."/>
            <person name="Pangilinan J."/>
            <person name="Lipzen A."/>
            <person name="Riley R."/>
            <person name="Andreopoulos W."/>
            <person name="He G."/>
            <person name="Johnson J."/>
            <person name="Nolan M."/>
            <person name="Tritt A."/>
            <person name="Barry K.W."/>
            <person name="Grigoriev I.V."/>
            <person name="Nagy L.G."/>
            <person name="Hibbett D."/>
            <person name="Henrissat B."/>
            <person name="Matheny P.B."/>
            <person name="Labbe J."/>
            <person name="Martin F.M."/>
        </authorList>
    </citation>
    <scope>NUCLEOTIDE SEQUENCE</scope>
    <source>
        <strain evidence="1">FP105234-sp</strain>
    </source>
</reference>
<sequence>MPLSLPIIISRNTSNAATPSAQYCAIAPLSTPSMAESNGARRYERSTTADHSDPSSYWSSSSATRIARLNHTPELHVSHDLSTLPAIQERVESLQRAKVAISQQALEETQALVDALGAIQRYFKGRQAAVEDTLRVALERHNTLIPISRIPPEVLERIFCWTKDLYPLSGLALLTESRLAVRVRATMHVCRSWRHITLACPRFWDTVDLPMEVGIPVDVVFSRSNLLPLRVTATLEEGRTDDKLICDNLSRTRHLRVFLGPGTGLSLWTAPRLSTLVSLNVVYLSYRHWSGNIPTMREVIEALRRMTSLEEFTLRIPSMDHYPEDEDLVLLPGLSYLYLTSTIDSTQCLLKRLRLPSTGVFRVQLIPHFPDDDDDTDPTALFAALRPALHASNIHSDAAITKLVISAAKPWSATITSRTAICVSAWRGTHRSYVPSLSLEFPRGSQEWGDGWISRNAAYVFSSEHLQELSMLDVKWDEATWRTILSLAPSVQLIEAAGGGAAPLCRVLGSPGSQNSHMLVPQLVTLKLRDISFEGRYAGPNQNANGFPLFGHVLKYSLVARACAGHGIKKLDLRSCGPINRQYFEGLRGFTLFDVNIVAPCDPHHSSLRTVQWVPFVESDRGGTLRICARQAAHSGSEIIVLEELELDSNENIPDDYVIFNELDNKTGRGRPVYDYDY</sequence>
<comment type="caution">
    <text evidence="1">The sequence shown here is derived from an EMBL/GenBank/DDBJ whole genome shotgun (WGS) entry which is preliminary data.</text>
</comment>
<organism evidence="1 2">
    <name type="scientific">Auriscalpium vulgare</name>
    <dbReference type="NCBI Taxonomy" id="40419"/>
    <lineage>
        <taxon>Eukaryota</taxon>
        <taxon>Fungi</taxon>
        <taxon>Dikarya</taxon>
        <taxon>Basidiomycota</taxon>
        <taxon>Agaricomycotina</taxon>
        <taxon>Agaricomycetes</taxon>
        <taxon>Russulales</taxon>
        <taxon>Auriscalpiaceae</taxon>
        <taxon>Auriscalpium</taxon>
    </lineage>
</organism>
<keyword evidence="2" id="KW-1185">Reference proteome</keyword>
<protein>
    <submittedName>
        <fullName evidence="1">Uncharacterized protein</fullName>
    </submittedName>
</protein>
<accession>A0ACB8R990</accession>
<evidence type="ECO:0000313" key="1">
    <source>
        <dbReference type="EMBL" id="KAI0040654.1"/>
    </source>
</evidence>
<proteinExistence type="predicted"/>
<dbReference type="Proteomes" id="UP000814033">
    <property type="component" value="Unassembled WGS sequence"/>
</dbReference>
<reference evidence="1" key="1">
    <citation type="submission" date="2021-02" db="EMBL/GenBank/DDBJ databases">
        <authorList>
            <consortium name="DOE Joint Genome Institute"/>
            <person name="Ahrendt S."/>
            <person name="Looney B.P."/>
            <person name="Miyauchi S."/>
            <person name="Morin E."/>
            <person name="Drula E."/>
            <person name="Courty P.E."/>
            <person name="Chicoki N."/>
            <person name="Fauchery L."/>
            <person name="Kohler A."/>
            <person name="Kuo A."/>
            <person name="Labutti K."/>
            <person name="Pangilinan J."/>
            <person name="Lipzen A."/>
            <person name="Riley R."/>
            <person name="Andreopoulos W."/>
            <person name="He G."/>
            <person name="Johnson J."/>
            <person name="Barry K.W."/>
            <person name="Grigoriev I.V."/>
            <person name="Nagy L."/>
            <person name="Hibbett D."/>
            <person name="Henrissat B."/>
            <person name="Matheny P.B."/>
            <person name="Labbe J."/>
            <person name="Martin F."/>
        </authorList>
    </citation>
    <scope>NUCLEOTIDE SEQUENCE</scope>
    <source>
        <strain evidence="1">FP105234-sp</strain>
    </source>
</reference>
<evidence type="ECO:0000313" key="2">
    <source>
        <dbReference type="Proteomes" id="UP000814033"/>
    </source>
</evidence>
<gene>
    <name evidence="1" type="ORF">FA95DRAFT_1611633</name>
</gene>